<sequence length="124" mass="13790">MLGKHPETKELHITEQPTGQPAAESWRKPAELATPESWFERQKTSPSGEQLYPPRDMQGRQEVHNMARTNVAYSQEILITLSFSTQSLQPGLDDTRHPEKTVFLGPAFGHYVGLSAGTKFSLAG</sequence>
<dbReference type="AlphaFoldDB" id="A0A2I0TFQ2"/>
<dbReference type="EMBL" id="KZ511096">
    <property type="protein sequence ID" value="PKU32596.1"/>
    <property type="molecule type" value="Genomic_DNA"/>
</dbReference>
<evidence type="ECO:0000313" key="3">
    <source>
        <dbReference type="Proteomes" id="UP000233556"/>
    </source>
</evidence>
<evidence type="ECO:0000256" key="1">
    <source>
        <dbReference type="SAM" id="MobiDB-lite"/>
    </source>
</evidence>
<reference evidence="3" key="2">
    <citation type="submission" date="2017-12" db="EMBL/GenBank/DDBJ databases">
        <title>Genome sequence of the Bar-tailed Godwit (Limosa lapponica baueri).</title>
        <authorList>
            <person name="Lima N.C.B."/>
            <person name="Parody-Merino A.M."/>
            <person name="Battley P.F."/>
            <person name="Fidler A.E."/>
            <person name="Prosdocimi F."/>
        </authorList>
    </citation>
    <scope>NUCLEOTIDE SEQUENCE [LARGE SCALE GENOMIC DNA]</scope>
</reference>
<keyword evidence="3" id="KW-1185">Reference proteome</keyword>
<dbReference type="Proteomes" id="UP000233556">
    <property type="component" value="Unassembled WGS sequence"/>
</dbReference>
<feature type="region of interest" description="Disordered" evidence="1">
    <location>
        <begin position="1"/>
        <end position="58"/>
    </location>
</feature>
<evidence type="ECO:0000313" key="2">
    <source>
        <dbReference type="EMBL" id="PKU32596.1"/>
    </source>
</evidence>
<accession>A0A2I0TFQ2</accession>
<gene>
    <name evidence="2" type="ORF">llap_17101</name>
</gene>
<protein>
    <submittedName>
        <fullName evidence="2">Uncharacterized protein</fullName>
    </submittedName>
</protein>
<feature type="compositionally biased region" description="Basic and acidic residues" evidence="1">
    <location>
        <begin position="1"/>
        <end position="13"/>
    </location>
</feature>
<proteinExistence type="predicted"/>
<name>A0A2I0TFQ2_LIMLA</name>
<reference evidence="3" key="1">
    <citation type="submission" date="2017-11" db="EMBL/GenBank/DDBJ databases">
        <authorList>
            <person name="Lima N.C."/>
            <person name="Parody-Merino A.M."/>
            <person name="Battley P.F."/>
            <person name="Fidler A.E."/>
            <person name="Prosdocimi F."/>
        </authorList>
    </citation>
    <scope>NUCLEOTIDE SEQUENCE [LARGE SCALE GENOMIC DNA]</scope>
</reference>
<organism evidence="2 3">
    <name type="scientific">Limosa lapponica baueri</name>
    <dbReference type="NCBI Taxonomy" id="1758121"/>
    <lineage>
        <taxon>Eukaryota</taxon>
        <taxon>Metazoa</taxon>
        <taxon>Chordata</taxon>
        <taxon>Craniata</taxon>
        <taxon>Vertebrata</taxon>
        <taxon>Euteleostomi</taxon>
        <taxon>Archelosauria</taxon>
        <taxon>Archosauria</taxon>
        <taxon>Dinosauria</taxon>
        <taxon>Saurischia</taxon>
        <taxon>Theropoda</taxon>
        <taxon>Coelurosauria</taxon>
        <taxon>Aves</taxon>
        <taxon>Neognathae</taxon>
        <taxon>Neoaves</taxon>
        <taxon>Charadriiformes</taxon>
        <taxon>Scolopacidae</taxon>
        <taxon>Limosa</taxon>
    </lineage>
</organism>